<dbReference type="Gene3D" id="2.40.10.10">
    <property type="entry name" value="Trypsin-like serine proteases"/>
    <property type="match status" value="1"/>
</dbReference>
<organism evidence="3 4">
    <name type="scientific">Gouania willdenowi</name>
    <name type="common">Blunt-snouted clingfish</name>
    <name type="synonym">Lepadogaster willdenowi</name>
    <dbReference type="NCBI Taxonomy" id="441366"/>
    <lineage>
        <taxon>Eukaryota</taxon>
        <taxon>Metazoa</taxon>
        <taxon>Chordata</taxon>
        <taxon>Craniata</taxon>
        <taxon>Vertebrata</taxon>
        <taxon>Euteleostomi</taxon>
        <taxon>Actinopterygii</taxon>
        <taxon>Neopterygii</taxon>
        <taxon>Teleostei</taxon>
        <taxon>Neoteleostei</taxon>
        <taxon>Acanthomorphata</taxon>
        <taxon>Ovalentaria</taxon>
        <taxon>Blenniimorphae</taxon>
        <taxon>Blenniiformes</taxon>
        <taxon>Gobiesocoidei</taxon>
        <taxon>Gobiesocidae</taxon>
        <taxon>Gobiesocinae</taxon>
        <taxon>Gouania</taxon>
    </lineage>
</organism>
<reference evidence="3" key="3">
    <citation type="submission" date="2025-09" db="UniProtKB">
        <authorList>
            <consortium name="Ensembl"/>
        </authorList>
    </citation>
    <scope>IDENTIFICATION</scope>
</reference>
<reference evidence="3" key="1">
    <citation type="submission" date="2020-06" db="EMBL/GenBank/DDBJ databases">
        <authorList>
            <consortium name="Wellcome Sanger Institute Data Sharing"/>
        </authorList>
    </citation>
    <scope>NUCLEOTIDE SEQUENCE [LARGE SCALE GENOMIC DNA]</scope>
</reference>
<dbReference type="GO" id="GO:0006508">
    <property type="term" value="P:proteolysis"/>
    <property type="evidence" value="ECO:0007669"/>
    <property type="project" value="InterPro"/>
</dbReference>
<dbReference type="SUPFAM" id="SSF50494">
    <property type="entry name" value="Trypsin-like serine proteases"/>
    <property type="match status" value="1"/>
</dbReference>
<dbReference type="Pfam" id="PF00089">
    <property type="entry name" value="Trypsin"/>
    <property type="match status" value="1"/>
</dbReference>
<reference evidence="3" key="2">
    <citation type="submission" date="2025-08" db="UniProtKB">
        <authorList>
            <consortium name="Ensembl"/>
        </authorList>
    </citation>
    <scope>IDENTIFICATION</scope>
</reference>
<evidence type="ECO:0000313" key="4">
    <source>
        <dbReference type="Proteomes" id="UP000694680"/>
    </source>
</evidence>
<dbReference type="PANTHER" id="PTHR24252">
    <property type="entry name" value="ACROSIN-RELATED"/>
    <property type="match status" value="1"/>
</dbReference>
<dbReference type="GO" id="GO:0004252">
    <property type="term" value="F:serine-type endopeptidase activity"/>
    <property type="evidence" value="ECO:0007669"/>
    <property type="project" value="InterPro"/>
</dbReference>
<dbReference type="AlphaFoldDB" id="A0A8C5D1Y4"/>
<keyword evidence="1" id="KW-1015">Disulfide bond</keyword>
<evidence type="ECO:0000256" key="1">
    <source>
        <dbReference type="ARBA" id="ARBA00023157"/>
    </source>
</evidence>
<name>A0A8C5D1Y4_GOUWI</name>
<accession>A0A8C5D1Y4</accession>
<feature type="domain" description="Peptidase S1" evidence="2">
    <location>
        <begin position="13"/>
        <end position="53"/>
    </location>
</feature>
<dbReference type="InterPro" id="IPR009003">
    <property type="entry name" value="Peptidase_S1_PA"/>
</dbReference>
<dbReference type="PANTHER" id="PTHR24252:SF20">
    <property type="entry name" value="LOW QUALITY PROTEIN: TRANSMEMBRANE PROTEASE SERINE 6"/>
    <property type="match status" value="1"/>
</dbReference>
<proteinExistence type="predicted"/>
<dbReference type="PROSITE" id="PS50240">
    <property type="entry name" value="TRYPSIN_DOM"/>
    <property type="match status" value="1"/>
</dbReference>
<dbReference type="Proteomes" id="UP000694680">
    <property type="component" value="Chromosome 1"/>
</dbReference>
<evidence type="ECO:0000313" key="3">
    <source>
        <dbReference type="Ensembl" id="ENSGWIP00000000186.1"/>
    </source>
</evidence>
<protein>
    <recommendedName>
        <fullName evidence="2">Peptidase S1 domain-containing protein</fullName>
    </recommendedName>
</protein>
<keyword evidence="4" id="KW-1185">Reference proteome</keyword>
<dbReference type="InterPro" id="IPR043504">
    <property type="entry name" value="Peptidase_S1_PA_chymotrypsin"/>
</dbReference>
<evidence type="ECO:0000259" key="2">
    <source>
        <dbReference type="PROSITE" id="PS50240"/>
    </source>
</evidence>
<sequence>NPDCGLRHFSSRIVGGSDASEGEWPWQASLQVRGSHLCGGALISSQWVVSAAHFMLTPIRRFQHLELIFLLSTNCENNHPKMSQ</sequence>
<dbReference type="Ensembl" id="ENSGWIT00000000202.1">
    <property type="protein sequence ID" value="ENSGWIP00000000186.1"/>
    <property type="gene ID" value="ENSGWIG00000000102.1"/>
</dbReference>
<dbReference type="InterPro" id="IPR001254">
    <property type="entry name" value="Trypsin_dom"/>
</dbReference>